<feature type="transmembrane region" description="Helical" evidence="6">
    <location>
        <begin position="215"/>
        <end position="237"/>
    </location>
</feature>
<evidence type="ECO:0000256" key="5">
    <source>
        <dbReference type="ARBA" id="ARBA00023136"/>
    </source>
</evidence>
<feature type="domain" description="EamA" evidence="7">
    <location>
        <begin position="6"/>
        <end position="142"/>
    </location>
</feature>
<reference evidence="9" key="1">
    <citation type="journal article" date="2019" name="Int. J. Syst. Evol. Microbiol.">
        <title>The Global Catalogue of Microorganisms (GCM) 10K type strain sequencing project: providing services to taxonomists for standard genome sequencing and annotation.</title>
        <authorList>
            <consortium name="The Broad Institute Genomics Platform"/>
            <consortium name="The Broad Institute Genome Sequencing Center for Infectious Disease"/>
            <person name="Wu L."/>
            <person name="Ma J."/>
        </authorList>
    </citation>
    <scope>NUCLEOTIDE SEQUENCE [LARGE SCALE GENOMIC DNA]</scope>
    <source>
        <strain evidence="9">CGMCC 1.10131</strain>
    </source>
</reference>
<dbReference type="InterPro" id="IPR050638">
    <property type="entry name" value="AA-Vitamin_Transporters"/>
</dbReference>
<comment type="caution">
    <text evidence="8">The sequence shown here is derived from an EMBL/GenBank/DDBJ whole genome shotgun (WGS) entry which is preliminary data.</text>
</comment>
<evidence type="ECO:0000259" key="7">
    <source>
        <dbReference type="Pfam" id="PF00892"/>
    </source>
</evidence>
<dbReference type="Proteomes" id="UP000651977">
    <property type="component" value="Unassembled WGS sequence"/>
</dbReference>
<dbReference type="Pfam" id="PF00892">
    <property type="entry name" value="EamA"/>
    <property type="match status" value="2"/>
</dbReference>
<name>A0ABQ1I5X5_9ALTE</name>
<gene>
    <name evidence="8" type="ORF">GCM10007414_27960</name>
</gene>
<feature type="transmembrane region" description="Helical" evidence="6">
    <location>
        <begin position="272"/>
        <end position="289"/>
    </location>
</feature>
<keyword evidence="2" id="KW-1003">Cell membrane</keyword>
<dbReference type="SUPFAM" id="SSF103481">
    <property type="entry name" value="Multidrug resistance efflux transporter EmrE"/>
    <property type="match status" value="2"/>
</dbReference>
<feature type="transmembrane region" description="Helical" evidence="6">
    <location>
        <begin position="71"/>
        <end position="91"/>
    </location>
</feature>
<feature type="transmembrane region" description="Helical" evidence="6">
    <location>
        <begin position="35"/>
        <end position="55"/>
    </location>
</feature>
<feature type="transmembrane region" description="Helical" evidence="6">
    <location>
        <begin position="103"/>
        <end position="119"/>
    </location>
</feature>
<dbReference type="InterPro" id="IPR000620">
    <property type="entry name" value="EamA_dom"/>
</dbReference>
<protein>
    <submittedName>
        <fullName evidence="8">Membrane protein</fullName>
    </submittedName>
</protein>
<accession>A0ABQ1I5X5</accession>
<evidence type="ECO:0000256" key="4">
    <source>
        <dbReference type="ARBA" id="ARBA00022989"/>
    </source>
</evidence>
<feature type="transmembrane region" description="Helical" evidence="6">
    <location>
        <begin position="249"/>
        <end position="266"/>
    </location>
</feature>
<feature type="transmembrane region" description="Helical" evidence="6">
    <location>
        <begin position="128"/>
        <end position="149"/>
    </location>
</feature>
<comment type="subcellular location">
    <subcellularLocation>
        <location evidence="1">Cell membrane</location>
        <topology evidence="1">Multi-pass membrane protein</topology>
    </subcellularLocation>
</comment>
<evidence type="ECO:0000256" key="1">
    <source>
        <dbReference type="ARBA" id="ARBA00004651"/>
    </source>
</evidence>
<proteinExistence type="predicted"/>
<evidence type="ECO:0000256" key="3">
    <source>
        <dbReference type="ARBA" id="ARBA00022692"/>
    </source>
</evidence>
<dbReference type="RefSeq" id="WP_055733112.1">
    <property type="nucleotide sequence ID" value="NZ_BMDY01000017.1"/>
</dbReference>
<organism evidence="8 9">
    <name type="scientific">Agarivorans gilvus</name>
    <dbReference type="NCBI Taxonomy" id="680279"/>
    <lineage>
        <taxon>Bacteria</taxon>
        <taxon>Pseudomonadati</taxon>
        <taxon>Pseudomonadota</taxon>
        <taxon>Gammaproteobacteria</taxon>
        <taxon>Alteromonadales</taxon>
        <taxon>Alteromonadaceae</taxon>
        <taxon>Agarivorans</taxon>
    </lineage>
</organism>
<feature type="domain" description="EamA" evidence="7">
    <location>
        <begin position="156"/>
        <end position="286"/>
    </location>
</feature>
<evidence type="ECO:0000313" key="9">
    <source>
        <dbReference type="Proteomes" id="UP000651977"/>
    </source>
</evidence>
<keyword evidence="5 6" id="KW-0472">Membrane</keyword>
<keyword evidence="4 6" id="KW-1133">Transmembrane helix</keyword>
<dbReference type="InterPro" id="IPR037185">
    <property type="entry name" value="EmrE-like"/>
</dbReference>
<keyword evidence="3 6" id="KW-0812">Transmembrane</keyword>
<evidence type="ECO:0000313" key="8">
    <source>
        <dbReference type="EMBL" id="GGB13010.1"/>
    </source>
</evidence>
<keyword evidence="9" id="KW-1185">Reference proteome</keyword>
<dbReference type="PANTHER" id="PTHR32322">
    <property type="entry name" value="INNER MEMBRANE TRANSPORTER"/>
    <property type="match status" value="1"/>
</dbReference>
<feature type="transmembrane region" description="Helical" evidence="6">
    <location>
        <begin position="186"/>
        <end position="203"/>
    </location>
</feature>
<evidence type="ECO:0000256" key="6">
    <source>
        <dbReference type="SAM" id="Phobius"/>
    </source>
</evidence>
<feature type="transmembrane region" description="Helical" evidence="6">
    <location>
        <begin position="7"/>
        <end position="29"/>
    </location>
</feature>
<evidence type="ECO:0000256" key="2">
    <source>
        <dbReference type="ARBA" id="ARBA00022475"/>
    </source>
</evidence>
<feature type="transmembrane region" description="Helical" evidence="6">
    <location>
        <begin position="155"/>
        <end position="174"/>
    </location>
</feature>
<dbReference type="EMBL" id="BMDY01000017">
    <property type="protein sequence ID" value="GGB13010.1"/>
    <property type="molecule type" value="Genomic_DNA"/>
</dbReference>
<sequence length="299" mass="33333">MSQQTKAYFFGISAVLMWSTVATAFKLALQWLSPVQLVLLASCCSVLVLSVILAWQRKLPLAWAYAKQRPGYFLLVGAINPFLYYLVLFKAYDLLPAQQAQSLNYTWAITLALLAVPFLKQQLRKQDLVAMLLGYLGVLVIATRGDLLAMQFDSVAGVLLALFSTLLWAGYWIINTRNQGEPVASLLVAFCFSLPMVALYCWWSDGLPAFNLKAWAGAAYVGLFEMGIAFVCWVMALKYTQNTARISNLIFISPFLSLFFISHFLAEAIEPATYLGLLLIISGLLIQQWRGKTKLAKAQ</sequence>
<dbReference type="PANTHER" id="PTHR32322:SF18">
    <property type="entry name" value="S-ADENOSYLMETHIONINE_S-ADENOSYLHOMOCYSTEINE TRANSPORTER"/>
    <property type="match status" value="1"/>
</dbReference>